<accession>A0A150WQA1</accession>
<dbReference type="HAMAP" id="MF_00444">
    <property type="entry name" value="ClpP"/>
    <property type="match status" value="1"/>
</dbReference>
<dbReference type="PROSITE" id="PS00382">
    <property type="entry name" value="CLP_PROTEASE_HIS"/>
    <property type="match status" value="1"/>
</dbReference>
<dbReference type="PRINTS" id="PR00127">
    <property type="entry name" value="CLPPROTEASEP"/>
</dbReference>
<reference evidence="13 14" key="1">
    <citation type="submission" date="2016-03" db="EMBL/GenBank/DDBJ databases">
        <authorList>
            <person name="Ploux O."/>
        </authorList>
    </citation>
    <scope>NUCLEOTIDE SEQUENCE [LARGE SCALE GENOMIC DNA]</scope>
    <source>
        <strain evidence="13 14">R0</strain>
    </source>
</reference>
<keyword evidence="3 7" id="KW-0645">Protease</keyword>
<dbReference type="GO" id="GO:0006515">
    <property type="term" value="P:protein quality control for misfolded or incompletely synthesized proteins"/>
    <property type="evidence" value="ECO:0007669"/>
    <property type="project" value="TreeGrafter"/>
</dbReference>
<keyword evidence="5 7" id="KW-0720">Serine protease</keyword>
<comment type="function">
    <text evidence="7 11">Cleaves peptides in various proteins in a process that requires ATP hydrolysis. Has a chymotrypsin-like activity. Plays a major role in the degradation of misfolded proteins.</text>
</comment>
<evidence type="ECO:0000256" key="1">
    <source>
        <dbReference type="ARBA" id="ARBA00007039"/>
    </source>
</evidence>
<dbReference type="RefSeq" id="WP_061834110.1">
    <property type="nucleotide sequence ID" value="NZ_LUKE01000001.1"/>
</dbReference>
<dbReference type="GO" id="GO:0004252">
    <property type="term" value="F:serine-type endopeptidase activity"/>
    <property type="evidence" value="ECO:0007669"/>
    <property type="project" value="UniProtKB-UniRule"/>
</dbReference>
<organism evidence="13 14">
    <name type="scientific">Bdellovibrio bacteriovorus</name>
    <dbReference type="NCBI Taxonomy" id="959"/>
    <lineage>
        <taxon>Bacteria</taxon>
        <taxon>Pseudomonadati</taxon>
        <taxon>Bdellovibrionota</taxon>
        <taxon>Bdellovibrionia</taxon>
        <taxon>Bdellovibrionales</taxon>
        <taxon>Pseudobdellovibrionaceae</taxon>
        <taxon>Bdellovibrio</taxon>
    </lineage>
</organism>
<sequence>MTLQSVQPQETAVALIPYVVEQTSKGERSYDIYSRLLKDRIVILGTQVTDEVANAIIAQFLFLEVDNPEKPIHLYINSPGGSVSAGLAIYDIMQFVKCDVATYCMGMAASMGSLLLTAGTKGMRYSLPNTRIMIHQPLLAGGGLSGQVTDIEIHARELIKTKEKLTRIYETHTGKGYEFLRDQMERDNFMDAMQAKEFGLIDHVVESRKLKKG</sequence>
<feature type="active site" evidence="7 9">
    <location>
        <position position="135"/>
    </location>
</feature>
<dbReference type="InterPro" id="IPR001907">
    <property type="entry name" value="ClpP"/>
</dbReference>
<dbReference type="OrthoDB" id="5291646at2"/>
<comment type="similarity">
    <text evidence="1 7 12">Belongs to the peptidase S14 family.</text>
</comment>
<keyword evidence="2 7" id="KW-0963">Cytoplasm</keyword>
<dbReference type="SUPFAM" id="SSF52096">
    <property type="entry name" value="ClpP/crotonase"/>
    <property type="match status" value="1"/>
</dbReference>
<keyword evidence="4 7" id="KW-0378">Hydrolase</keyword>
<dbReference type="InterPro" id="IPR018215">
    <property type="entry name" value="ClpP_Ser_AS"/>
</dbReference>
<gene>
    <name evidence="7" type="primary">clpP</name>
    <name evidence="13" type="ORF">AZI86_05745</name>
</gene>
<dbReference type="GO" id="GO:0005737">
    <property type="term" value="C:cytoplasm"/>
    <property type="evidence" value="ECO:0007669"/>
    <property type="project" value="UniProtKB-SubCell"/>
</dbReference>
<evidence type="ECO:0000256" key="5">
    <source>
        <dbReference type="ARBA" id="ARBA00022825"/>
    </source>
</evidence>
<proteinExistence type="inferred from homology"/>
<dbReference type="PANTHER" id="PTHR10381">
    <property type="entry name" value="ATP-DEPENDENT CLP PROTEASE PROTEOLYTIC SUBUNIT"/>
    <property type="match status" value="1"/>
</dbReference>
<evidence type="ECO:0000256" key="10">
    <source>
        <dbReference type="RuleBase" id="RU000549"/>
    </source>
</evidence>
<evidence type="ECO:0000313" key="13">
    <source>
        <dbReference type="EMBL" id="KYG66546.1"/>
    </source>
</evidence>
<dbReference type="InterPro" id="IPR029045">
    <property type="entry name" value="ClpP/crotonase-like_dom_sf"/>
</dbReference>
<dbReference type="NCBIfam" id="NF001368">
    <property type="entry name" value="PRK00277.1"/>
    <property type="match status" value="1"/>
</dbReference>
<name>A0A150WQA1_BDEBC</name>
<dbReference type="CDD" id="cd07017">
    <property type="entry name" value="S14_ClpP_2"/>
    <property type="match status" value="1"/>
</dbReference>
<evidence type="ECO:0000256" key="6">
    <source>
        <dbReference type="ARBA" id="ARBA00034021"/>
    </source>
</evidence>
<dbReference type="GO" id="GO:0051117">
    <property type="term" value="F:ATPase binding"/>
    <property type="evidence" value="ECO:0007669"/>
    <property type="project" value="TreeGrafter"/>
</dbReference>
<protein>
    <recommendedName>
        <fullName evidence="7 12">ATP-dependent Clp protease proteolytic subunit</fullName>
        <ecNumber evidence="7 10">3.4.21.92</ecNumber>
    </recommendedName>
    <alternativeName>
        <fullName evidence="7">Endopeptidase Clp</fullName>
    </alternativeName>
</protein>
<dbReference type="Pfam" id="PF00574">
    <property type="entry name" value="CLP_protease"/>
    <property type="match status" value="1"/>
</dbReference>
<keyword evidence="14" id="KW-1185">Reference proteome</keyword>
<comment type="catalytic activity">
    <reaction evidence="6 7 9">
        <text>Hydrolysis of proteins to small peptides in the presence of ATP and magnesium. alpha-casein is the usual test substrate. In the absence of ATP, only oligopeptides shorter than five residues are hydrolyzed (such as succinyl-Leu-Tyr-|-NHMec, and Leu-Tyr-Leu-|-Tyr-Trp, in which cleavage of the -Tyr-|-Leu- and -Tyr-|-Trp bonds also occurs).</text>
        <dbReference type="EC" id="3.4.21.92"/>
    </reaction>
</comment>
<dbReference type="PROSITE" id="PS00381">
    <property type="entry name" value="CLP_PROTEASE_SER"/>
    <property type="match status" value="1"/>
</dbReference>
<dbReference type="AlphaFoldDB" id="A0A150WQA1"/>
<dbReference type="InterPro" id="IPR023562">
    <property type="entry name" value="ClpP/TepA"/>
</dbReference>
<dbReference type="InterPro" id="IPR033135">
    <property type="entry name" value="ClpP_His_AS"/>
</dbReference>
<evidence type="ECO:0000256" key="7">
    <source>
        <dbReference type="HAMAP-Rule" id="MF_00444"/>
    </source>
</evidence>
<dbReference type="GO" id="GO:0009368">
    <property type="term" value="C:endopeptidase Clp complex"/>
    <property type="evidence" value="ECO:0007669"/>
    <property type="project" value="TreeGrafter"/>
</dbReference>
<comment type="caution">
    <text evidence="13">The sequence shown here is derived from an EMBL/GenBank/DDBJ whole genome shotgun (WGS) entry which is preliminary data.</text>
</comment>
<evidence type="ECO:0000256" key="3">
    <source>
        <dbReference type="ARBA" id="ARBA00022670"/>
    </source>
</evidence>
<dbReference type="FunFam" id="3.90.226.10:FF:000001">
    <property type="entry name" value="ATP-dependent Clp protease proteolytic subunit"/>
    <property type="match status" value="1"/>
</dbReference>
<feature type="active site" description="Nucleophile" evidence="7">
    <location>
        <position position="110"/>
    </location>
</feature>
<dbReference type="Proteomes" id="UP000075320">
    <property type="component" value="Unassembled WGS sequence"/>
</dbReference>
<feature type="active site" evidence="8">
    <location>
        <position position="110"/>
    </location>
</feature>
<evidence type="ECO:0000256" key="2">
    <source>
        <dbReference type="ARBA" id="ARBA00022490"/>
    </source>
</evidence>
<comment type="subunit">
    <text evidence="7">Fourteen ClpP subunits assemble into 2 heptameric rings which stack back to back to give a disk-like structure with a central cavity, resembling the structure of eukaryotic proteasomes.</text>
</comment>
<evidence type="ECO:0000256" key="12">
    <source>
        <dbReference type="RuleBase" id="RU003567"/>
    </source>
</evidence>
<dbReference type="NCBIfam" id="NF009205">
    <property type="entry name" value="PRK12553.1"/>
    <property type="match status" value="1"/>
</dbReference>
<dbReference type="Gene3D" id="3.90.226.10">
    <property type="entry name" value="2-enoyl-CoA Hydratase, Chain A, domain 1"/>
    <property type="match status" value="1"/>
</dbReference>
<comment type="subcellular location">
    <subcellularLocation>
        <location evidence="7">Cytoplasm</location>
    </subcellularLocation>
</comment>
<dbReference type="EMBL" id="LUKE01000001">
    <property type="protein sequence ID" value="KYG66546.1"/>
    <property type="molecule type" value="Genomic_DNA"/>
</dbReference>
<evidence type="ECO:0000256" key="4">
    <source>
        <dbReference type="ARBA" id="ARBA00022801"/>
    </source>
</evidence>
<evidence type="ECO:0000256" key="8">
    <source>
        <dbReference type="PROSITE-ProRule" id="PRU10085"/>
    </source>
</evidence>
<dbReference type="EC" id="3.4.21.92" evidence="7 10"/>
<dbReference type="PANTHER" id="PTHR10381:SF70">
    <property type="entry name" value="ATP-DEPENDENT CLP PROTEASE PROTEOLYTIC SUBUNIT"/>
    <property type="match status" value="1"/>
</dbReference>
<dbReference type="GO" id="GO:0004176">
    <property type="term" value="F:ATP-dependent peptidase activity"/>
    <property type="evidence" value="ECO:0007669"/>
    <property type="project" value="InterPro"/>
</dbReference>
<evidence type="ECO:0000256" key="11">
    <source>
        <dbReference type="RuleBase" id="RU000550"/>
    </source>
</evidence>
<evidence type="ECO:0000313" key="14">
    <source>
        <dbReference type="Proteomes" id="UP000075320"/>
    </source>
</evidence>
<evidence type="ECO:0000256" key="9">
    <source>
        <dbReference type="PROSITE-ProRule" id="PRU10086"/>
    </source>
</evidence>